<feature type="compositionally biased region" description="Basic and acidic residues" evidence="1">
    <location>
        <begin position="52"/>
        <end position="62"/>
    </location>
</feature>
<evidence type="ECO:0000313" key="2">
    <source>
        <dbReference type="EMBL" id="MTV31618.1"/>
    </source>
</evidence>
<dbReference type="Proteomes" id="UP000439113">
    <property type="component" value="Unassembled WGS sequence"/>
</dbReference>
<dbReference type="OrthoDB" id="452279at2"/>
<proteinExistence type="predicted"/>
<reference evidence="2 3" key="1">
    <citation type="submission" date="2019-11" db="EMBL/GenBank/DDBJ databases">
        <title>Whole-genome sequence of a Rhodoblastus acidophilus DSM 142.</title>
        <authorList>
            <person name="Kyndt J.A."/>
            <person name="Meyer T.E."/>
        </authorList>
    </citation>
    <scope>NUCLEOTIDE SEQUENCE [LARGE SCALE GENOMIC DNA]</scope>
    <source>
        <strain evidence="2 3">DSM 142</strain>
    </source>
</reference>
<feature type="region of interest" description="Disordered" evidence="1">
    <location>
        <begin position="52"/>
        <end position="126"/>
    </location>
</feature>
<organism evidence="2 3">
    <name type="scientific">Rhodoblastus acidophilus</name>
    <name type="common">Rhodopseudomonas acidophila</name>
    <dbReference type="NCBI Taxonomy" id="1074"/>
    <lineage>
        <taxon>Bacteria</taxon>
        <taxon>Pseudomonadati</taxon>
        <taxon>Pseudomonadota</taxon>
        <taxon>Alphaproteobacteria</taxon>
        <taxon>Hyphomicrobiales</taxon>
        <taxon>Rhodoblastaceae</taxon>
        <taxon>Rhodoblastus</taxon>
    </lineage>
</organism>
<accession>A0A6N8DMQ4</accession>
<dbReference type="EMBL" id="WNKS01000009">
    <property type="protein sequence ID" value="MTV31618.1"/>
    <property type="molecule type" value="Genomic_DNA"/>
</dbReference>
<protein>
    <submittedName>
        <fullName evidence="2">Uncharacterized protein</fullName>
    </submittedName>
</protein>
<dbReference type="AlphaFoldDB" id="A0A6N8DMQ4"/>
<evidence type="ECO:0000313" key="3">
    <source>
        <dbReference type="Proteomes" id="UP000439113"/>
    </source>
</evidence>
<dbReference type="RefSeq" id="WP_155446307.1">
    <property type="nucleotide sequence ID" value="NZ_JAOQNR010000008.1"/>
</dbReference>
<comment type="caution">
    <text evidence="2">The sequence shown here is derived from an EMBL/GenBank/DDBJ whole genome shotgun (WGS) entry which is preliminary data.</text>
</comment>
<name>A0A6N8DMQ4_RHOAC</name>
<evidence type="ECO:0000256" key="1">
    <source>
        <dbReference type="SAM" id="MobiDB-lite"/>
    </source>
</evidence>
<gene>
    <name evidence="2" type="ORF">GJ654_11505</name>
</gene>
<sequence length="126" mass="13503">MKIMFDDEIDEEHYLQENPDVRKAVESGAIPSGNYHFKGIGYVEGRKFRWKSASDDVAEKTDPAPASKQPLTAEKANPIKGADAPPAIEKAPPPTGPAQSPGTEKPPTKGPSAPPPKTPGPFFPSR</sequence>
<feature type="compositionally biased region" description="Pro residues" evidence="1">
    <location>
        <begin position="108"/>
        <end position="126"/>
    </location>
</feature>